<keyword evidence="5 8" id="KW-0067">ATP-binding</keyword>
<dbReference type="SUPFAM" id="SSF52540">
    <property type="entry name" value="P-loop containing nucleoside triphosphate hydrolases"/>
    <property type="match status" value="2"/>
</dbReference>
<gene>
    <name evidence="8" type="ORF">Q8947_10390</name>
</gene>
<dbReference type="NCBIfam" id="NF007739">
    <property type="entry name" value="PRK10419.1"/>
    <property type="match status" value="2"/>
</dbReference>
<evidence type="ECO:0000256" key="6">
    <source>
        <dbReference type="SAM" id="MobiDB-lite"/>
    </source>
</evidence>
<dbReference type="InterPro" id="IPR017871">
    <property type="entry name" value="ABC_transporter-like_CS"/>
</dbReference>
<dbReference type="GO" id="GO:0005524">
    <property type="term" value="F:ATP binding"/>
    <property type="evidence" value="ECO:0007669"/>
    <property type="project" value="UniProtKB-KW"/>
</dbReference>
<keyword evidence="9" id="KW-1185">Reference proteome</keyword>
<evidence type="ECO:0000256" key="3">
    <source>
        <dbReference type="ARBA" id="ARBA00022475"/>
    </source>
</evidence>
<evidence type="ECO:0000256" key="5">
    <source>
        <dbReference type="ARBA" id="ARBA00022840"/>
    </source>
</evidence>
<feature type="domain" description="ABC transporter" evidence="7">
    <location>
        <begin position="313"/>
        <end position="556"/>
    </location>
</feature>
<dbReference type="PROSITE" id="PS50893">
    <property type="entry name" value="ABC_TRANSPORTER_2"/>
    <property type="match status" value="2"/>
</dbReference>
<dbReference type="PANTHER" id="PTHR43776">
    <property type="entry name" value="TRANSPORT ATP-BINDING PROTEIN"/>
    <property type="match status" value="1"/>
</dbReference>
<dbReference type="PROSITE" id="PS00211">
    <property type="entry name" value="ABC_TRANSPORTER_1"/>
    <property type="match status" value="2"/>
</dbReference>
<dbReference type="InterPro" id="IPR013563">
    <property type="entry name" value="Oligopep_ABC_C"/>
</dbReference>
<dbReference type="InterPro" id="IPR003593">
    <property type="entry name" value="AAA+_ATPase"/>
</dbReference>
<dbReference type="RefSeq" id="WP_347287213.1">
    <property type="nucleotide sequence ID" value="NZ_JAUZQE010000023.1"/>
</dbReference>
<evidence type="ECO:0000256" key="2">
    <source>
        <dbReference type="ARBA" id="ARBA00022448"/>
    </source>
</evidence>
<dbReference type="InterPro" id="IPR003439">
    <property type="entry name" value="ABC_transporter-like_ATP-bd"/>
</dbReference>
<dbReference type="Pfam" id="PF00005">
    <property type="entry name" value="ABC_tran"/>
    <property type="match status" value="2"/>
</dbReference>
<keyword evidence="3" id="KW-1003">Cell membrane</keyword>
<evidence type="ECO:0000256" key="4">
    <source>
        <dbReference type="ARBA" id="ARBA00022741"/>
    </source>
</evidence>
<reference evidence="8 9" key="1">
    <citation type="submission" date="2023-08" db="EMBL/GenBank/DDBJ databases">
        <title>Alcaligenaceae gen. nov., a novel taxon isolated from the sludge of Yixing Pesticide Factory.</title>
        <authorList>
            <person name="Ruan L."/>
        </authorList>
    </citation>
    <scope>NUCLEOTIDE SEQUENCE [LARGE SCALE GENOMIC DNA]</scope>
    <source>
        <strain evidence="8 9">LG-2</strain>
    </source>
</reference>
<dbReference type="Gene3D" id="3.40.50.300">
    <property type="entry name" value="P-loop containing nucleotide triphosphate hydrolases"/>
    <property type="match status" value="2"/>
</dbReference>
<dbReference type="InterPro" id="IPR050319">
    <property type="entry name" value="ABC_transp_ATP-bind"/>
</dbReference>
<sequence length="570" mass="63709">MSELLRIEDLHVAIGGKAVIHGLNLQLDAGETLALVGESGCGKSTTALAVAGLLPRTCQTRGQILFHGENLLGLGPQPLRRLQGKEIAMIFQEPLSSLNPVMTVGDQIEETLLTHTTLDRGQRRRRITELIDQVQLPAASRLARRYPHELSGGQRQRIMIAMAIACQPRLLIADEPTTALDVTTQATILTLLDTLRDELNMGLLLITHDLGVVGERAERVAVMHDGRIVEENSTSELFSRPQHDYSRGLLGASLRKDQPVHYRQQRLPEIRVRRREDGGLQYDLHRPATRPNPNRGATAEQTRDTPAHRTPILRVQQLSKTFHQNARRVTAVDNVSFELFQGETLGLAGQSGCGKSTLSRLLLRLLEADHGCIELDGHDLRAARPRQLRQLRARIQMVFQDPYGSLNPRLRIGDMLDQLQKLHLPLNARQRHHEAARILDAVGLPADSLWRYPHEFSGGQRQRIGIARALILKPSVVICDEAVSALDVSVQAQVLNLLVDLRDEFGLSYLFISHDLSVLRYISDRIMVMNEGRILENSRHDVLWRAPQHAYTRMLIDAIPAWQPAAALAA</sequence>
<feature type="domain" description="ABC transporter" evidence="7">
    <location>
        <begin position="5"/>
        <end position="250"/>
    </location>
</feature>
<organism evidence="8 9">
    <name type="scientific">Yanghanlia caeni</name>
    <dbReference type="NCBI Taxonomy" id="3064283"/>
    <lineage>
        <taxon>Bacteria</taxon>
        <taxon>Pseudomonadati</taxon>
        <taxon>Pseudomonadota</taxon>
        <taxon>Betaproteobacteria</taxon>
        <taxon>Burkholderiales</taxon>
        <taxon>Alcaligenaceae</taxon>
        <taxon>Yanghanlia</taxon>
    </lineage>
</organism>
<dbReference type="NCBIfam" id="NF008453">
    <property type="entry name" value="PRK11308.1"/>
    <property type="match status" value="2"/>
</dbReference>
<keyword evidence="3" id="KW-0472">Membrane</keyword>
<accession>A0ABU1D7M6</accession>
<keyword evidence="2" id="KW-0813">Transport</keyword>
<dbReference type="EMBL" id="JAUZQE010000023">
    <property type="protein sequence ID" value="MDR4126387.1"/>
    <property type="molecule type" value="Genomic_DNA"/>
</dbReference>
<dbReference type="Pfam" id="PF08352">
    <property type="entry name" value="oligo_HPY"/>
    <property type="match status" value="2"/>
</dbReference>
<evidence type="ECO:0000259" key="7">
    <source>
        <dbReference type="PROSITE" id="PS50893"/>
    </source>
</evidence>
<proteinExistence type="inferred from homology"/>
<dbReference type="Proteomes" id="UP001232156">
    <property type="component" value="Unassembled WGS sequence"/>
</dbReference>
<comment type="caution">
    <text evidence="8">The sequence shown here is derived from an EMBL/GenBank/DDBJ whole genome shotgun (WGS) entry which is preliminary data.</text>
</comment>
<keyword evidence="4" id="KW-0547">Nucleotide-binding</keyword>
<feature type="compositionally biased region" description="Basic and acidic residues" evidence="6">
    <location>
        <begin position="276"/>
        <end position="286"/>
    </location>
</feature>
<protein>
    <submittedName>
        <fullName evidence="8">ABC transporter ATP-binding protein</fullName>
    </submittedName>
</protein>
<comment type="similarity">
    <text evidence="1">Belongs to the ABC transporter superfamily.</text>
</comment>
<dbReference type="PANTHER" id="PTHR43776:SF7">
    <property type="entry name" value="D,D-DIPEPTIDE TRANSPORT ATP-BINDING PROTEIN DDPF-RELATED"/>
    <property type="match status" value="1"/>
</dbReference>
<dbReference type="CDD" id="cd03257">
    <property type="entry name" value="ABC_NikE_OppD_transporters"/>
    <property type="match status" value="2"/>
</dbReference>
<evidence type="ECO:0000313" key="8">
    <source>
        <dbReference type="EMBL" id="MDR4126387.1"/>
    </source>
</evidence>
<evidence type="ECO:0000313" key="9">
    <source>
        <dbReference type="Proteomes" id="UP001232156"/>
    </source>
</evidence>
<name>A0ABU1D7M6_9BURK</name>
<feature type="region of interest" description="Disordered" evidence="6">
    <location>
        <begin position="276"/>
        <end position="307"/>
    </location>
</feature>
<dbReference type="SMART" id="SM00382">
    <property type="entry name" value="AAA"/>
    <property type="match status" value="2"/>
</dbReference>
<evidence type="ECO:0000256" key="1">
    <source>
        <dbReference type="ARBA" id="ARBA00005417"/>
    </source>
</evidence>
<dbReference type="InterPro" id="IPR027417">
    <property type="entry name" value="P-loop_NTPase"/>
</dbReference>